<dbReference type="Proteomes" id="UP001186041">
    <property type="component" value="Unassembled WGS sequence"/>
</dbReference>
<dbReference type="RefSeq" id="WP_317722646.1">
    <property type="nucleotide sequence ID" value="NZ_JAWLVK010000038.1"/>
</dbReference>
<sequence length="283" mass="32345">MSVREIRPSKPTQSIVYVSPEMARRVLSKNTHNRPLSELHVSRLMAEMESGRWQYNGDTIRWSVDDELLDGQHRMTALSRMPDDFPPLPFLVVRGLSTESQATMDQGRTRSAGDQLNIDGLTANHGKNLAAAIRVYIDWQSGNFFKDRAHNSVSNTTVVQWAKDHPIELQILESLVGDRIRRVKCKPSVTTAVLLHFHLIDGESARQFAESLISGAELKTDNPIYALRERLERIKTQRLNLPDRDMVAFFVLAWNAWRNHRKMTKFQRPAGGSWTRDSFPEAV</sequence>
<comment type="caution">
    <text evidence="1">The sequence shown here is derived from an EMBL/GenBank/DDBJ whole genome shotgun (WGS) entry which is preliminary data.</text>
</comment>
<gene>
    <name evidence="1" type="ORF">R4485_30050</name>
</gene>
<accession>A0AAE4VHB0</accession>
<evidence type="ECO:0000313" key="2">
    <source>
        <dbReference type="Proteomes" id="UP001186041"/>
    </source>
</evidence>
<proteinExistence type="predicted"/>
<organism evidence="1 2">
    <name type="scientific">Mycolicibacterium fortuitum</name>
    <name type="common">Mycobacterium fortuitum</name>
    <dbReference type="NCBI Taxonomy" id="1766"/>
    <lineage>
        <taxon>Bacteria</taxon>
        <taxon>Bacillati</taxon>
        <taxon>Actinomycetota</taxon>
        <taxon>Actinomycetes</taxon>
        <taxon>Mycobacteriales</taxon>
        <taxon>Mycobacteriaceae</taxon>
        <taxon>Mycolicibacterium</taxon>
    </lineage>
</organism>
<dbReference type="AlphaFoldDB" id="A0AAE4VHB0"/>
<dbReference type="EMBL" id="JAWLVV010000039">
    <property type="protein sequence ID" value="MDV7294406.1"/>
    <property type="molecule type" value="Genomic_DNA"/>
</dbReference>
<reference evidence="1" key="1">
    <citation type="submission" date="2023-10" db="EMBL/GenBank/DDBJ databases">
        <title>Mycolicibacterium fortuitum clinical isolates causing pulmonary infections in humans.</title>
        <authorList>
            <person name="Mejia-Ponce P.M."/>
            <person name="Zenteno-Cuevas R."/>
            <person name="Licona-Cassani C."/>
        </authorList>
    </citation>
    <scope>NUCLEOTIDE SEQUENCE</scope>
    <source>
        <strain evidence="1">M8</strain>
    </source>
</reference>
<evidence type="ECO:0000313" key="1">
    <source>
        <dbReference type="EMBL" id="MDV7294406.1"/>
    </source>
</evidence>
<name>A0AAE4VHB0_MYCFO</name>
<protein>
    <submittedName>
        <fullName evidence="1">Uncharacterized protein</fullName>
    </submittedName>
</protein>